<keyword evidence="3" id="KW-0288">FMN</keyword>
<dbReference type="PANTHER" id="PTHR33798">
    <property type="entry name" value="FLAVOPROTEIN OXYGENASE"/>
    <property type="match status" value="1"/>
</dbReference>
<keyword evidence="7" id="KW-1185">Reference proteome</keyword>
<comment type="similarity">
    <text evidence="4">Belongs to the flavoredoxin family.</text>
</comment>
<gene>
    <name evidence="6" type="ORF">FAZ69_31665</name>
</gene>
<dbReference type="SUPFAM" id="SSF50475">
    <property type="entry name" value="FMN-binding split barrel"/>
    <property type="match status" value="1"/>
</dbReference>
<evidence type="ECO:0000313" key="6">
    <source>
        <dbReference type="EMBL" id="TKC78842.1"/>
    </source>
</evidence>
<keyword evidence="2" id="KW-0285">Flavoprotein</keyword>
<dbReference type="GO" id="GO:0016646">
    <property type="term" value="F:oxidoreductase activity, acting on the CH-NH group of donors, NAD or NADP as acceptor"/>
    <property type="evidence" value="ECO:0007669"/>
    <property type="project" value="UniProtKB-ARBA"/>
</dbReference>
<feature type="domain" description="Flavin reductase like" evidence="5">
    <location>
        <begin position="25"/>
        <end position="180"/>
    </location>
</feature>
<protein>
    <submittedName>
        <fullName evidence="6">Flavin reductase family protein</fullName>
    </submittedName>
</protein>
<dbReference type="OrthoDB" id="5946411at2"/>
<dbReference type="PANTHER" id="PTHR33798:SF5">
    <property type="entry name" value="FLAVIN REDUCTASE LIKE DOMAIN-CONTAINING PROTEIN"/>
    <property type="match status" value="1"/>
</dbReference>
<dbReference type="Proteomes" id="UP000305539">
    <property type="component" value="Unassembled WGS sequence"/>
</dbReference>
<organism evidence="6 7">
    <name type="scientific">Trinickia terrae</name>
    <dbReference type="NCBI Taxonomy" id="2571161"/>
    <lineage>
        <taxon>Bacteria</taxon>
        <taxon>Pseudomonadati</taxon>
        <taxon>Pseudomonadota</taxon>
        <taxon>Betaproteobacteria</taxon>
        <taxon>Burkholderiales</taxon>
        <taxon>Burkholderiaceae</taxon>
        <taxon>Trinickia</taxon>
    </lineage>
</organism>
<dbReference type="SMART" id="SM00903">
    <property type="entry name" value="Flavin_Reduct"/>
    <property type="match status" value="1"/>
</dbReference>
<reference evidence="6 7" key="1">
    <citation type="submission" date="2019-04" db="EMBL/GenBank/DDBJ databases">
        <title>Trinickia sp. 7GSK02, isolated from subtropical forest soil.</title>
        <authorList>
            <person name="Gao Z.-H."/>
            <person name="Qiu L.-H."/>
        </authorList>
    </citation>
    <scope>NUCLEOTIDE SEQUENCE [LARGE SCALE GENOMIC DNA]</scope>
    <source>
        <strain evidence="6 7">7GSK02</strain>
    </source>
</reference>
<evidence type="ECO:0000256" key="2">
    <source>
        <dbReference type="ARBA" id="ARBA00022630"/>
    </source>
</evidence>
<evidence type="ECO:0000259" key="5">
    <source>
        <dbReference type="SMART" id="SM00903"/>
    </source>
</evidence>
<comment type="caution">
    <text evidence="6">The sequence shown here is derived from an EMBL/GenBank/DDBJ whole genome shotgun (WGS) entry which is preliminary data.</text>
</comment>
<evidence type="ECO:0000256" key="3">
    <source>
        <dbReference type="ARBA" id="ARBA00022643"/>
    </source>
</evidence>
<name>A0A4U1HD85_9BURK</name>
<evidence type="ECO:0000256" key="1">
    <source>
        <dbReference type="ARBA" id="ARBA00001917"/>
    </source>
</evidence>
<sequence>MVHSSYETVDLLDFTHESRYKFLTGSVVPRPIALVTSQNDEGVLNAAPFSQFVILSVTPPLLGIVAQTLPRGYKDTVHNVLRSGQFVINVVSDEMADQVQRCALEYPSTVSEVDEVGFSTLPSVTVLPRRISESPLQFECRLHEHHEFGAPDSRTTLLVGEVVLVHCAQGVREGHRVNHDVLRPLGRIAGRSYCRTQDTLTT</sequence>
<dbReference type="Gene3D" id="2.30.110.10">
    <property type="entry name" value="Electron Transport, Fmn-binding Protein, Chain A"/>
    <property type="match status" value="1"/>
</dbReference>
<evidence type="ECO:0000256" key="4">
    <source>
        <dbReference type="ARBA" id="ARBA00038054"/>
    </source>
</evidence>
<comment type="cofactor">
    <cofactor evidence="1">
        <name>FMN</name>
        <dbReference type="ChEBI" id="CHEBI:58210"/>
    </cofactor>
</comment>
<dbReference type="InterPro" id="IPR002563">
    <property type="entry name" value="Flavin_Rdtase-like_dom"/>
</dbReference>
<proteinExistence type="inferred from homology"/>
<dbReference type="GO" id="GO:0010181">
    <property type="term" value="F:FMN binding"/>
    <property type="evidence" value="ECO:0007669"/>
    <property type="project" value="InterPro"/>
</dbReference>
<dbReference type="InterPro" id="IPR012349">
    <property type="entry name" value="Split_barrel_FMN-bd"/>
</dbReference>
<evidence type="ECO:0000313" key="7">
    <source>
        <dbReference type="Proteomes" id="UP000305539"/>
    </source>
</evidence>
<accession>A0A4U1HD85</accession>
<dbReference type="EMBL" id="SWJE01000027">
    <property type="protein sequence ID" value="TKC78842.1"/>
    <property type="molecule type" value="Genomic_DNA"/>
</dbReference>
<dbReference type="AlphaFoldDB" id="A0A4U1HD85"/>
<dbReference type="Pfam" id="PF01613">
    <property type="entry name" value="Flavin_Reduct"/>
    <property type="match status" value="1"/>
</dbReference>